<sequence length="172" mass="16958">MKRFNISLALTAILATISMTSFGQTSSATANVSATIIAPLTITKTVDMNFGNVSVSASTGGTVVLTALGVRTSTGGVSLPITTPGTVTAAAFTVSGSGSLTYSITLPSSATTIANGANSMTVNTFTSLPSGTGLLALGTQTLNVGATLNVSAAQATGTYTSATPFTVTVSYN</sequence>
<dbReference type="EMBL" id="QPMM01000013">
    <property type="protein sequence ID" value="RFS19487.1"/>
    <property type="molecule type" value="Genomic_DNA"/>
</dbReference>
<organism evidence="2 3">
    <name type="scientific">Chitinophaga silvatica</name>
    <dbReference type="NCBI Taxonomy" id="2282649"/>
    <lineage>
        <taxon>Bacteria</taxon>
        <taxon>Pseudomonadati</taxon>
        <taxon>Bacteroidota</taxon>
        <taxon>Chitinophagia</taxon>
        <taxon>Chitinophagales</taxon>
        <taxon>Chitinophagaceae</taxon>
        <taxon>Chitinophaga</taxon>
    </lineage>
</organism>
<accession>A0A3E1Y4U5</accession>
<dbReference type="Proteomes" id="UP000260644">
    <property type="component" value="Unassembled WGS sequence"/>
</dbReference>
<dbReference type="Pfam" id="PF14352">
    <property type="entry name" value="DUF4402"/>
    <property type="match status" value="1"/>
</dbReference>
<evidence type="ECO:0000313" key="2">
    <source>
        <dbReference type="EMBL" id="RFS19487.1"/>
    </source>
</evidence>
<protein>
    <submittedName>
        <fullName evidence="2">DUF4402 domain-containing protein</fullName>
    </submittedName>
</protein>
<keyword evidence="1" id="KW-0732">Signal</keyword>
<evidence type="ECO:0000313" key="3">
    <source>
        <dbReference type="Proteomes" id="UP000260644"/>
    </source>
</evidence>
<dbReference type="RefSeq" id="WP_116978141.1">
    <property type="nucleotide sequence ID" value="NZ_QPMM01000013.1"/>
</dbReference>
<evidence type="ECO:0000256" key="1">
    <source>
        <dbReference type="SAM" id="SignalP"/>
    </source>
</evidence>
<proteinExistence type="predicted"/>
<gene>
    <name evidence="2" type="ORF">DVR12_22905</name>
</gene>
<dbReference type="InterPro" id="IPR025514">
    <property type="entry name" value="DUF4402"/>
</dbReference>
<name>A0A3E1Y4U5_9BACT</name>
<comment type="caution">
    <text evidence="2">The sequence shown here is derived from an EMBL/GenBank/DDBJ whole genome shotgun (WGS) entry which is preliminary data.</text>
</comment>
<dbReference type="AlphaFoldDB" id="A0A3E1Y4U5"/>
<keyword evidence="3" id="KW-1185">Reference proteome</keyword>
<feature type="chain" id="PRO_5017579155" evidence="1">
    <location>
        <begin position="24"/>
        <end position="172"/>
    </location>
</feature>
<dbReference type="OrthoDB" id="1436810at2"/>
<feature type="signal peptide" evidence="1">
    <location>
        <begin position="1"/>
        <end position="23"/>
    </location>
</feature>
<reference evidence="2 3" key="1">
    <citation type="submission" date="2018-07" db="EMBL/GenBank/DDBJ databases">
        <title>Chitinophaga K2CV101002-2 sp. nov., isolated from a monsoon evergreen broad-leaved forest soil.</title>
        <authorList>
            <person name="Lv Y."/>
        </authorList>
    </citation>
    <scope>NUCLEOTIDE SEQUENCE [LARGE SCALE GENOMIC DNA]</scope>
    <source>
        <strain evidence="2 3">GDMCC 1.1288</strain>
    </source>
</reference>